<reference evidence="2" key="1">
    <citation type="submission" date="2013-09" db="EMBL/GenBank/DDBJ databases">
        <title>Corchorus olitorius genome sequencing.</title>
        <authorList>
            <person name="Alam M."/>
            <person name="Haque M.S."/>
            <person name="Islam M.S."/>
            <person name="Emdad E.M."/>
            <person name="Islam M.M."/>
            <person name="Ahmed B."/>
            <person name="Halim A."/>
            <person name="Hossen Q.M.M."/>
            <person name="Hossain M.Z."/>
            <person name="Ahmed R."/>
            <person name="Khan M.M."/>
            <person name="Islam R."/>
            <person name="Rashid M.M."/>
            <person name="Khan S.A."/>
            <person name="Rahman M.S."/>
            <person name="Alam M."/>
            <person name="Yahiya A.S."/>
            <person name="Khan M.S."/>
            <person name="Azam M.S."/>
            <person name="Haque T."/>
            <person name="Lashkar M.Z.H."/>
            <person name="Akhand A.I."/>
            <person name="Morshed G."/>
            <person name="Roy S."/>
            <person name="Uddin K.S."/>
            <person name="Rabeya T."/>
            <person name="Hossain A.S."/>
            <person name="Chowdhury A."/>
            <person name="Snigdha A.R."/>
            <person name="Mortoza M.S."/>
            <person name="Matin S.A."/>
            <person name="Hoque S.M.E."/>
            <person name="Islam M.K."/>
            <person name="Roy D.K."/>
            <person name="Haider R."/>
            <person name="Moosa M.M."/>
            <person name="Elias S.M."/>
            <person name="Hasan A.M."/>
            <person name="Jahan S."/>
            <person name="Shafiuddin M."/>
            <person name="Mahmood N."/>
            <person name="Shommy N.S."/>
        </authorList>
    </citation>
    <scope>NUCLEOTIDE SEQUENCE [LARGE SCALE GENOMIC DNA]</scope>
    <source>
        <strain evidence="2">cv. O-4</strain>
    </source>
</reference>
<evidence type="ECO:0000313" key="1">
    <source>
        <dbReference type="EMBL" id="OMP06502.1"/>
    </source>
</evidence>
<evidence type="ECO:0000313" key="2">
    <source>
        <dbReference type="Proteomes" id="UP000187203"/>
    </source>
</evidence>
<comment type="caution">
    <text evidence="1">The sequence shown here is derived from an EMBL/GenBank/DDBJ whole genome shotgun (WGS) entry which is preliminary data.</text>
</comment>
<gene>
    <name evidence="1" type="ORF">COLO4_08100</name>
</gene>
<organism evidence="1 2">
    <name type="scientific">Corchorus olitorius</name>
    <dbReference type="NCBI Taxonomy" id="93759"/>
    <lineage>
        <taxon>Eukaryota</taxon>
        <taxon>Viridiplantae</taxon>
        <taxon>Streptophyta</taxon>
        <taxon>Embryophyta</taxon>
        <taxon>Tracheophyta</taxon>
        <taxon>Spermatophyta</taxon>
        <taxon>Magnoliopsida</taxon>
        <taxon>eudicotyledons</taxon>
        <taxon>Gunneridae</taxon>
        <taxon>Pentapetalae</taxon>
        <taxon>rosids</taxon>
        <taxon>malvids</taxon>
        <taxon>Malvales</taxon>
        <taxon>Malvaceae</taxon>
        <taxon>Grewioideae</taxon>
        <taxon>Apeibeae</taxon>
        <taxon>Corchorus</taxon>
    </lineage>
</organism>
<dbReference type="AlphaFoldDB" id="A0A1R3KHC9"/>
<dbReference type="Proteomes" id="UP000187203">
    <property type="component" value="Unassembled WGS sequence"/>
</dbReference>
<dbReference type="EMBL" id="AWUE01013590">
    <property type="protein sequence ID" value="OMP06502.1"/>
    <property type="molecule type" value="Genomic_DNA"/>
</dbReference>
<protein>
    <submittedName>
        <fullName evidence="1">Uncharacterized protein</fullName>
    </submittedName>
</protein>
<accession>A0A1R3KHC9</accession>
<name>A0A1R3KHC9_9ROSI</name>
<proteinExistence type="predicted"/>
<sequence>MKNKAQFFEFQRQEKGSIMGGSRAKDSLLQGEGRGNFWERVRRERVQERVQRKKRSKSESEEVRIV</sequence>
<keyword evidence="2" id="KW-1185">Reference proteome</keyword>